<keyword evidence="4" id="KW-0378">Hydrolase</keyword>
<keyword evidence="5" id="KW-1185">Reference proteome</keyword>
<reference evidence="4 5" key="1">
    <citation type="submission" date="2019-07" db="EMBL/GenBank/DDBJ databases">
        <title>Microlunatus dokdonensis sp. nov. isolated from the rhizospheric soil of the wild plant Elymus tsukushiensis.</title>
        <authorList>
            <person name="Ghim S.-Y."/>
            <person name="Hwang Y.-J."/>
            <person name="Son J.-S."/>
            <person name="Shin J.-H."/>
        </authorList>
    </citation>
    <scope>NUCLEOTIDE SEQUENCE [LARGE SCALE GENOMIC DNA]</scope>
    <source>
        <strain evidence="4 5">KUDC0627</strain>
    </source>
</reference>
<evidence type="ECO:0000313" key="5">
    <source>
        <dbReference type="Proteomes" id="UP000319263"/>
    </source>
</evidence>
<dbReference type="PANTHER" id="PTHR42796:SF7">
    <property type="entry name" value="2-DEHYDRO-3-DEOXY-D-ARABINONATE DEHYDRATASE"/>
    <property type="match status" value="1"/>
</dbReference>
<dbReference type="AlphaFoldDB" id="A0A516PY76"/>
<dbReference type="GO" id="GO:0016787">
    <property type="term" value="F:hydrolase activity"/>
    <property type="evidence" value="ECO:0007669"/>
    <property type="project" value="UniProtKB-KW"/>
</dbReference>
<dbReference type="SUPFAM" id="SSF56529">
    <property type="entry name" value="FAH"/>
    <property type="match status" value="1"/>
</dbReference>
<dbReference type="Proteomes" id="UP000319263">
    <property type="component" value="Chromosome"/>
</dbReference>
<organism evidence="4 5">
    <name type="scientific">Microlunatus elymi</name>
    <dbReference type="NCBI Taxonomy" id="2596828"/>
    <lineage>
        <taxon>Bacteria</taxon>
        <taxon>Bacillati</taxon>
        <taxon>Actinomycetota</taxon>
        <taxon>Actinomycetes</taxon>
        <taxon>Propionibacteriales</taxon>
        <taxon>Propionibacteriaceae</taxon>
        <taxon>Microlunatus</taxon>
    </lineage>
</organism>
<evidence type="ECO:0000256" key="2">
    <source>
        <dbReference type="ARBA" id="ARBA00022723"/>
    </source>
</evidence>
<evidence type="ECO:0000256" key="1">
    <source>
        <dbReference type="ARBA" id="ARBA00010211"/>
    </source>
</evidence>
<evidence type="ECO:0000259" key="3">
    <source>
        <dbReference type="Pfam" id="PF01557"/>
    </source>
</evidence>
<keyword evidence="2" id="KW-0479">Metal-binding</keyword>
<dbReference type="RefSeq" id="WP_143986090.1">
    <property type="nucleotide sequence ID" value="NZ_CP041692.1"/>
</dbReference>
<gene>
    <name evidence="4" type="ORF">FOE78_09625</name>
</gene>
<sequence>MSQLCEPTAVLPVDHGSGVLIGRVYDPQEHGPSVVVIRGDRVCDLSAAAPTVSELLDRDDLLDTVRSATERKSWSLDEVLAQSVDVDLDRNAVVHFLSPIDLQVIKAAGVTFAKSMIERVIEERAEGDATKAEAIRQQIDSAIGGKISGLRPGSPQSAQVKEILISEGLWSQYLEVGIGPDPEIFTKAPVLSSVGVGAEIGVLARSTWNNPEPEVVLAVSSDGRPVGATLGNDVNLRDFEGRSALLLAEAKDNNASCAIGPFIRLFDDGFGLDDVRSMVVDLEVSAPDDDYQLHEKSSLVLHEQSSLVLHEQSSMKQMSRGLEELVEHAHGDHHQYPDGFVLFTGTLFAPTQDRDVAGMGFTHHRGDVVKISTPSLGALINRVNTAEDAADWTFGIRSLISNLARRGLLNNSDATT</sequence>
<feature type="domain" description="Fumarylacetoacetase-like C-terminal" evidence="3">
    <location>
        <begin position="213"/>
        <end position="383"/>
    </location>
</feature>
<evidence type="ECO:0000313" key="4">
    <source>
        <dbReference type="EMBL" id="QDP96124.1"/>
    </source>
</evidence>
<comment type="similarity">
    <text evidence="1">Belongs to the FAH family.</text>
</comment>
<dbReference type="KEGG" id="mik:FOE78_09625"/>
<name>A0A516PY76_9ACTN</name>
<accession>A0A516PY76</accession>
<dbReference type="InterPro" id="IPR051121">
    <property type="entry name" value="FAH"/>
</dbReference>
<dbReference type="OrthoDB" id="9779415at2"/>
<dbReference type="GO" id="GO:0044281">
    <property type="term" value="P:small molecule metabolic process"/>
    <property type="evidence" value="ECO:0007669"/>
    <property type="project" value="UniProtKB-ARBA"/>
</dbReference>
<dbReference type="InterPro" id="IPR036663">
    <property type="entry name" value="Fumarylacetoacetase_C_sf"/>
</dbReference>
<dbReference type="EMBL" id="CP041692">
    <property type="protein sequence ID" value="QDP96124.1"/>
    <property type="molecule type" value="Genomic_DNA"/>
</dbReference>
<dbReference type="InterPro" id="IPR011234">
    <property type="entry name" value="Fumarylacetoacetase-like_C"/>
</dbReference>
<proteinExistence type="inferred from homology"/>
<dbReference type="PANTHER" id="PTHR42796">
    <property type="entry name" value="FUMARYLACETOACETATE HYDROLASE DOMAIN-CONTAINING PROTEIN 2A-RELATED"/>
    <property type="match status" value="1"/>
</dbReference>
<protein>
    <submittedName>
        <fullName evidence="4">Fumarylacetoacetate hydrolase family protein</fullName>
    </submittedName>
</protein>
<dbReference type="GO" id="GO:0046872">
    <property type="term" value="F:metal ion binding"/>
    <property type="evidence" value="ECO:0007669"/>
    <property type="project" value="UniProtKB-KW"/>
</dbReference>
<dbReference type="Pfam" id="PF01557">
    <property type="entry name" value="FAA_hydrolase"/>
    <property type="match status" value="1"/>
</dbReference>
<dbReference type="Gene3D" id="3.90.850.10">
    <property type="entry name" value="Fumarylacetoacetase-like, C-terminal domain"/>
    <property type="match status" value="1"/>
</dbReference>